<proteinExistence type="predicted"/>
<reference evidence="1" key="1">
    <citation type="submission" date="2018-02" db="EMBL/GenBank/DDBJ databases">
        <title>Rhizophora mucronata_Transcriptome.</title>
        <authorList>
            <person name="Meera S.P."/>
            <person name="Sreeshan A."/>
            <person name="Augustine A."/>
        </authorList>
    </citation>
    <scope>NUCLEOTIDE SEQUENCE</scope>
    <source>
        <tissue evidence="1">Leaf</tissue>
    </source>
</reference>
<sequence length="38" mass="4389">MMTLWEQGEGGFICLYIYLGEGVFFRRWGDGGWRSRGG</sequence>
<protein>
    <submittedName>
        <fullName evidence="1">Ethylene-responsive transcription factor</fullName>
    </submittedName>
</protein>
<evidence type="ECO:0000313" key="1">
    <source>
        <dbReference type="EMBL" id="MBW92307.1"/>
    </source>
</evidence>
<dbReference type="EMBL" id="GGEC01011824">
    <property type="protein sequence ID" value="MBW92307.1"/>
    <property type="molecule type" value="Transcribed_RNA"/>
</dbReference>
<accession>A0A2P2JFR2</accession>
<dbReference type="AlphaFoldDB" id="A0A2P2JFR2"/>
<organism evidence="1">
    <name type="scientific">Rhizophora mucronata</name>
    <name type="common">Asiatic mangrove</name>
    <dbReference type="NCBI Taxonomy" id="61149"/>
    <lineage>
        <taxon>Eukaryota</taxon>
        <taxon>Viridiplantae</taxon>
        <taxon>Streptophyta</taxon>
        <taxon>Embryophyta</taxon>
        <taxon>Tracheophyta</taxon>
        <taxon>Spermatophyta</taxon>
        <taxon>Magnoliopsida</taxon>
        <taxon>eudicotyledons</taxon>
        <taxon>Gunneridae</taxon>
        <taxon>Pentapetalae</taxon>
        <taxon>rosids</taxon>
        <taxon>fabids</taxon>
        <taxon>Malpighiales</taxon>
        <taxon>Rhizophoraceae</taxon>
        <taxon>Rhizophora</taxon>
    </lineage>
</organism>
<name>A0A2P2JFR2_RHIMU</name>